<sequence>MNKVTRINPDMFNLLIEKGMDGFSVIEARDALLNNSVTFPSKDDARKYVYKQLLSFEEKGWLSVVGTHRAKRYHQTSEFKALTVEPRVARKSKVNVDPIAVQTADTPLMVLEQEKKQYEGELAITLGEIEEYQSLLTRFPHSRQKMQPLFNAARERSAKLLGKINALTNWIQVVQGRALQC</sequence>
<keyword evidence="2" id="KW-1185">Reference proteome</keyword>
<evidence type="ECO:0000313" key="1">
    <source>
        <dbReference type="EMBL" id="KGK10799.1"/>
    </source>
</evidence>
<organism evidence="1 2">
    <name type="scientific">Vibrio navarrensis</name>
    <dbReference type="NCBI Taxonomy" id="29495"/>
    <lineage>
        <taxon>Bacteria</taxon>
        <taxon>Pseudomonadati</taxon>
        <taxon>Pseudomonadota</taxon>
        <taxon>Gammaproteobacteria</taxon>
        <taxon>Vibrionales</taxon>
        <taxon>Vibrionaceae</taxon>
        <taxon>Vibrio</taxon>
    </lineage>
</organism>
<dbReference type="eggNOG" id="ENOG5032UH6">
    <property type="taxonomic scope" value="Bacteria"/>
</dbReference>
<dbReference type="GeneID" id="43682673"/>
<accession>A0A099LT15</accession>
<dbReference type="EMBL" id="JMCG01000001">
    <property type="protein sequence ID" value="KGK10799.1"/>
    <property type="molecule type" value="Genomic_DNA"/>
</dbReference>
<dbReference type="RefSeq" id="WP_039425057.1">
    <property type="nucleotide sequence ID" value="NZ_CP061845.1"/>
</dbReference>
<name>A0A099LT15_9VIBR</name>
<dbReference type="Proteomes" id="UP000029994">
    <property type="component" value="Unassembled WGS sequence"/>
</dbReference>
<proteinExistence type="predicted"/>
<protein>
    <recommendedName>
        <fullName evidence="3">Transcriptional regulator VspR</fullName>
    </recommendedName>
</protein>
<dbReference type="AlphaFoldDB" id="A0A099LT15"/>
<gene>
    <name evidence="1" type="ORF">EA26_05595</name>
</gene>
<comment type="caution">
    <text evidence="1">The sequence shown here is derived from an EMBL/GenBank/DDBJ whole genome shotgun (WGS) entry which is preliminary data.</text>
</comment>
<reference evidence="1 2" key="1">
    <citation type="submission" date="2014-04" db="EMBL/GenBank/DDBJ databases">
        <title>Genome sequencing of Vibrio navarrensis strains.</title>
        <authorList>
            <person name="Gladney L.M."/>
            <person name="Katz L.S."/>
            <person name="Marino-Ramirez L."/>
            <person name="Jordan I.K."/>
        </authorList>
    </citation>
    <scope>NUCLEOTIDE SEQUENCE [LARGE SCALE GENOMIC DNA]</scope>
    <source>
        <strain evidence="1 2">ATCC 51183</strain>
    </source>
</reference>
<evidence type="ECO:0000313" key="2">
    <source>
        <dbReference type="Proteomes" id="UP000029994"/>
    </source>
</evidence>
<dbReference type="STRING" id="29495.EA26_05595"/>
<evidence type="ECO:0008006" key="3">
    <source>
        <dbReference type="Google" id="ProtNLM"/>
    </source>
</evidence>